<dbReference type="PIRSF" id="PIRSF015582">
    <property type="entry name" value="Cit_lyase_B"/>
    <property type="match status" value="1"/>
</dbReference>
<evidence type="ECO:0000256" key="4">
    <source>
        <dbReference type="ARBA" id="ARBA00022842"/>
    </source>
</evidence>
<evidence type="ECO:0000256" key="1">
    <source>
        <dbReference type="ARBA" id="ARBA00001946"/>
    </source>
</evidence>
<dbReference type="InterPro" id="IPR015813">
    <property type="entry name" value="Pyrv/PenolPyrv_kinase-like_dom"/>
</dbReference>
<keyword evidence="9" id="KW-1185">Reference proteome</keyword>
<dbReference type="EMBL" id="CP076363">
    <property type="protein sequence ID" value="QWK92725.1"/>
    <property type="molecule type" value="Genomic_DNA"/>
</dbReference>
<dbReference type="InterPro" id="IPR040442">
    <property type="entry name" value="Pyrv_kinase-like_dom_sf"/>
</dbReference>
<dbReference type="GO" id="GO:0016829">
    <property type="term" value="F:lyase activity"/>
    <property type="evidence" value="ECO:0007669"/>
    <property type="project" value="UniProtKB-KW"/>
</dbReference>
<protein>
    <submittedName>
        <fullName evidence="8">CoA ester lyase</fullName>
    </submittedName>
</protein>
<feature type="binding site" evidence="5">
    <location>
        <position position="126"/>
    </location>
    <ligand>
        <name>substrate</name>
    </ligand>
</feature>
<dbReference type="Proteomes" id="UP000679352">
    <property type="component" value="Plasmid p2"/>
</dbReference>
<feature type="binding site" evidence="6">
    <location>
        <position position="126"/>
    </location>
    <ligand>
        <name>Mg(2+)</name>
        <dbReference type="ChEBI" id="CHEBI:18420"/>
    </ligand>
</feature>
<dbReference type="SUPFAM" id="SSF51621">
    <property type="entry name" value="Phosphoenolpyruvate/pyruvate domain"/>
    <property type="match status" value="1"/>
</dbReference>
<dbReference type="KEGG" id="gfu:KM031_18940"/>
<keyword evidence="4 6" id="KW-0460">Magnesium</keyword>
<dbReference type="AlphaFoldDB" id="A0A975PAF7"/>
<proteinExistence type="inferred from homology"/>
<organism evidence="8 9">
    <name type="scientific">Gemmobacter fulvus</name>
    <dbReference type="NCBI Taxonomy" id="2840474"/>
    <lineage>
        <taxon>Bacteria</taxon>
        <taxon>Pseudomonadati</taxon>
        <taxon>Pseudomonadota</taxon>
        <taxon>Alphaproteobacteria</taxon>
        <taxon>Rhodobacterales</taxon>
        <taxon>Paracoccaceae</taxon>
        <taxon>Gemmobacter</taxon>
    </lineage>
</organism>
<evidence type="ECO:0000256" key="5">
    <source>
        <dbReference type="PIRSR" id="PIRSR015582-1"/>
    </source>
</evidence>
<dbReference type="PANTHER" id="PTHR32308">
    <property type="entry name" value="LYASE BETA SUBUNIT, PUTATIVE (AFU_ORTHOLOGUE AFUA_4G13030)-RELATED"/>
    <property type="match status" value="1"/>
</dbReference>
<dbReference type="Gene3D" id="3.20.20.60">
    <property type="entry name" value="Phosphoenolpyruvate-binding domains"/>
    <property type="match status" value="1"/>
</dbReference>
<keyword evidence="8" id="KW-0614">Plasmid</keyword>
<comment type="cofactor">
    <cofactor evidence="1">
        <name>Mg(2+)</name>
        <dbReference type="ChEBI" id="CHEBI:18420"/>
    </cofactor>
</comment>
<evidence type="ECO:0000259" key="7">
    <source>
        <dbReference type="Pfam" id="PF03328"/>
    </source>
</evidence>
<dbReference type="GO" id="GO:0000287">
    <property type="term" value="F:magnesium ion binding"/>
    <property type="evidence" value="ECO:0007669"/>
    <property type="project" value="TreeGrafter"/>
</dbReference>
<evidence type="ECO:0000256" key="6">
    <source>
        <dbReference type="PIRSR" id="PIRSR015582-2"/>
    </source>
</evidence>
<dbReference type="InterPro" id="IPR011206">
    <property type="entry name" value="Citrate_lyase_beta/mcl1/mcl2"/>
</dbReference>
<keyword evidence="3 6" id="KW-0479">Metal-binding</keyword>
<name>A0A975PAF7_9RHOB</name>
<feature type="domain" description="HpcH/HpaI aldolase/citrate lyase" evidence="7">
    <location>
        <begin position="3"/>
        <end position="220"/>
    </location>
</feature>
<keyword evidence="8" id="KW-0456">Lyase</keyword>
<gene>
    <name evidence="8" type="ORF">KM031_18940</name>
</gene>
<dbReference type="GO" id="GO:0006107">
    <property type="term" value="P:oxaloacetate metabolic process"/>
    <property type="evidence" value="ECO:0007669"/>
    <property type="project" value="TreeGrafter"/>
</dbReference>
<geneLocation type="plasmid" evidence="8 9">
    <name>p2</name>
</geneLocation>
<evidence type="ECO:0000313" key="8">
    <source>
        <dbReference type="EMBL" id="QWK92725.1"/>
    </source>
</evidence>
<reference evidence="8" key="1">
    <citation type="submission" date="2021-06" db="EMBL/GenBank/DDBJ databases">
        <authorList>
            <person name="Lee C.-S."/>
            <person name="Jin L."/>
        </authorList>
    </citation>
    <scope>NUCLEOTIDE SEQUENCE</scope>
    <source>
        <strain evidence="8">Con5</strain>
        <plasmid evidence="8">p2</plasmid>
    </source>
</reference>
<evidence type="ECO:0000313" key="9">
    <source>
        <dbReference type="Proteomes" id="UP000679352"/>
    </source>
</evidence>
<dbReference type="RefSeq" id="WP_215505713.1">
    <property type="nucleotide sequence ID" value="NZ_CP076363.1"/>
</dbReference>
<comment type="similarity">
    <text evidence="2">Belongs to the HpcH/HpaI aldolase family.</text>
</comment>
<dbReference type="InterPro" id="IPR005000">
    <property type="entry name" value="Aldolase/citrate-lyase_domain"/>
</dbReference>
<dbReference type="PANTHER" id="PTHR32308:SF10">
    <property type="entry name" value="CITRATE LYASE SUBUNIT BETA"/>
    <property type="match status" value="1"/>
</dbReference>
<evidence type="ECO:0000256" key="2">
    <source>
        <dbReference type="ARBA" id="ARBA00005568"/>
    </source>
</evidence>
<dbReference type="Pfam" id="PF03328">
    <property type="entry name" value="HpcH_HpaI"/>
    <property type="match status" value="1"/>
</dbReference>
<accession>A0A975PAF7</accession>
<sequence length="287" mass="29683">MGRSYLFIPAHQQRLLARAHERAADVILLDLEDSVPAGQKPGARSSLAATVAGLVAKGVRIAVRVNAGLGDLARDIEAACLPGVEALMIPKVAHGETLRLVADHLTVCERNAGLEPGAIGLIALIESAEGLLNAALIARAPRLTALAFGTEDFSTDCGFAPTPETLVVPAQALIWAARAAGVAVLGLPGSIADVADAARFESHAALGQRLGFAGVLCIHPRQVGIVNRLYTADPTALEQARRIVAASDAAEARGMGAALLDGKMIDPPVVARALRLLRQNPGQTDPA</sequence>
<feature type="binding site" evidence="5">
    <location>
        <position position="64"/>
    </location>
    <ligand>
        <name>substrate</name>
    </ligand>
</feature>
<evidence type="ECO:0000256" key="3">
    <source>
        <dbReference type="ARBA" id="ARBA00022723"/>
    </source>
</evidence>
<feature type="binding site" evidence="6">
    <location>
        <position position="152"/>
    </location>
    <ligand>
        <name>Mg(2+)</name>
        <dbReference type="ChEBI" id="CHEBI:18420"/>
    </ligand>
</feature>